<evidence type="ECO:0000313" key="5">
    <source>
        <dbReference type="Proteomes" id="UP000439591"/>
    </source>
</evidence>
<keyword evidence="4" id="KW-1185">Reference proteome</keyword>
<keyword evidence="1" id="KW-0732">Signal</keyword>
<evidence type="ECO:0000256" key="1">
    <source>
        <dbReference type="SAM" id="SignalP"/>
    </source>
</evidence>
<dbReference type="OrthoDB" id="5740874at2"/>
<name>A0A5S9PM53_9GAMM</name>
<evidence type="ECO:0000313" key="3">
    <source>
        <dbReference type="EMBL" id="CAA0104994.1"/>
    </source>
</evidence>
<accession>A0A5S9PM53</accession>
<protein>
    <submittedName>
        <fullName evidence="3">Uncharacterized protein</fullName>
    </submittedName>
</protein>
<dbReference type="EMBL" id="CACSIK010000002">
    <property type="protein sequence ID" value="CAA0104994.1"/>
    <property type="molecule type" value="Genomic_DNA"/>
</dbReference>
<dbReference type="Proteomes" id="UP000439591">
    <property type="component" value="Unassembled WGS sequence"/>
</dbReference>
<evidence type="ECO:0000313" key="4">
    <source>
        <dbReference type="Proteomes" id="UP000435877"/>
    </source>
</evidence>
<sequence>MKKSVFLLASLMLCLISGTVFAECAARAVYRAPEIPKLNETSFEQVVKLGQDVRDYMDDADRRLEKCGNKASPLSHNLAIGRMERVAKAYNELAVFYNQTNLAAN</sequence>
<dbReference type="Proteomes" id="UP000435877">
    <property type="component" value="Unassembled WGS sequence"/>
</dbReference>
<feature type="chain" id="PRO_5036150493" evidence="1">
    <location>
        <begin position="23"/>
        <end position="105"/>
    </location>
</feature>
<dbReference type="AlphaFoldDB" id="A0A5S9PM53"/>
<dbReference type="EMBL" id="CACSIM010000003">
    <property type="protein sequence ID" value="CAA0104737.1"/>
    <property type="molecule type" value="Genomic_DNA"/>
</dbReference>
<organism evidence="3 4">
    <name type="scientific">Zhongshania aliphaticivorans</name>
    <dbReference type="NCBI Taxonomy" id="1470434"/>
    <lineage>
        <taxon>Bacteria</taxon>
        <taxon>Pseudomonadati</taxon>
        <taxon>Pseudomonadota</taxon>
        <taxon>Gammaproteobacteria</taxon>
        <taxon>Cellvibrionales</taxon>
        <taxon>Spongiibacteraceae</taxon>
        <taxon>Zhongshania</taxon>
    </lineage>
</organism>
<dbReference type="RefSeq" id="WP_159269511.1">
    <property type="nucleotide sequence ID" value="NZ_CACSIK010000002.1"/>
</dbReference>
<feature type="signal peptide" evidence="1">
    <location>
        <begin position="1"/>
        <end position="22"/>
    </location>
</feature>
<proteinExistence type="predicted"/>
<gene>
    <name evidence="3" type="ORF">IHBHHGIJ_02806</name>
    <name evidence="2" type="ORF">KFEGEMFD_02178</name>
</gene>
<reference evidence="4 5" key="1">
    <citation type="submission" date="2019-11" db="EMBL/GenBank/DDBJ databases">
        <authorList>
            <person name="Holert J."/>
        </authorList>
    </citation>
    <scope>NUCLEOTIDE SEQUENCE [LARGE SCALE GENOMIC DNA]</scope>
    <source>
        <strain evidence="2">BC3_2A</strain>
        <strain evidence="3">SB11_1A</strain>
    </source>
</reference>
<evidence type="ECO:0000313" key="2">
    <source>
        <dbReference type="EMBL" id="CAA0104737.1"/>
    </source>
</evidence>